<name>A0AAV7HFG7_DENCH</name>
<sequence>MVDLNALNKAFGLYSTFNPFFVDLYPRNAEGSVFGDMTGKDLFKVMSMELSYAYDELYTKAAVNHSRVGYVLRALCSICILVAFSLFVLEQKDDFHKLDVAITYVLLTASIFLDTIATIMLMFSDWMMVTLLNVKKLCNFNKFLAEHIFRIKRVWLKRKYLSREMPQLNLISNCLKNYALNKVHRRSVMVWIEEKLSSVLETKSYLSSLDDYETFTLRTLHPIQETEELHDIITIYAEKCLDEYFDNTLDSFAFQEVATTFDWVDPSFFRLIGELPLDQQVLLWHISTELCFHWKSESLHPLCHHQIEIEVEDSKQRSLEMEVCKYLSNYMMYMVLMRPEMMSTMGGASQILFRNVCENMVKFIRRSVGRSKKNVKVDEVCREMMTTPMENEDNAFFNIARVLAHLMLLIKNEKRWQVMSKVWVQLLIQGVQNTKAITHVKQLSRGSELFTFIWFLTKHIFIAEFLDVKGSKIEKLAEVASELLPKIKAHLQSQH</sequence>
<dbReference type="PANTHER" id="PTHR31325">
    <property type="entry name" value="OS01G0798800 PROTEIN-RELATED"/>
    <property type="match status" value="1"/>
</dbReference>
<comment type="caution">
    <text evidence="3">The sequence shown here is derived from an EMBL/GenBank/DDBJ whole genome shotgun (WGS) entry which is preliminary data.</text>
</comment>
<keyword evidence="4" id="KW-1185">Reference proteome</keyword>
<evidence type="ECO:0000313" key="3">
    <source>
        <dbReference type="EMBL" id="KAH0466870.1"/>
    </source>
</evidence>
<keyword evidence="1" id="KW-0812">Transmembrane</keyword>
<keyword evidence="1" id="KW-0472">Membrane</keyword>
<dbReference type="AlphaFoldDB" id="A0AAV7HFG7"/>
<feature type="transmembrane region" description="Helical" evidence="1">
    <location>
        <begin position="70"/>
        <end position="89"/>
    </location>
</feature>
<keyword evidence="1" id="KW-1133">Transmembrane helix</keyword>
<feature type="domain" description="DUF4220" evidence="2">
    <location>
        <begin position="5"/>
        <end position="172"/>
    </location>
</feature>
<feature type="transmembrane region" description="Helical" evidence="1">
    <location>
        <begin position="101"/>
        <end position="123"/>
    </location>
</feature>
<dbReference type="InterPro" id="IPR007658">
    <property type="entry name" value="DUF594"/>
</dbReference>
<protein>
    <recommendedName>
        <fullName evidence="2">DUF4220 domain-containing protein</fullName>
    </recommendedName>
</protein>
<dbReference type="Pfam" id="PF04578">
    <property type="entry name" value="DUF594"/>
    <property type="match status" value="1"/>
</dbReference>
<dbReference type="Pfam" id="PF13968">
    <property type="entry name" value="DUF4220"/>
    <property type="match status" value="1"/>
</dbReference>
<evidence type="ECO:0000313" key="4">
    <source>
        <dbReference type="Proteomes" id="UP000775213"/>
    </source>
</evidence>
<reference evidence="3 4" key="1">
    <citation type="journal article" date="2021" name="Hortic Res">
        <title>Chromosome-scale assembly of the Dendrobium chrysotoxum genome enhances the understanding of orchid evolution.</title>
        <authorList>
            <person name="Zhang Y."/>
            <person name="Zhang G.Q."/>
            <person name="Zhang D."/>
            <person name="Liu X.D."/>
            <person name="Xu X.Y."/>
            <person name="Sun W.H."/>
            <person name="Yu X."/>
            <person name="Zhu X."/>
            <person name="Wang Z.W."/>
            <person name="Zhao X."/>
            <person name="Zhong W.Y."/>
            <person name="Chen H."/>
            <person name="Yin W.L."/>
            <person name="Huang T."/>
            <person name="Niu S.C."/>
            <person name="Liu Z.J."/>
        </authorList>
    </citation>
    <scope>NUCLEOTIDE SEQUENCE [LARGE SCALE GENOMIC DNA]</scope>
    <source>
        <strain evidence="3">Lindl</strain>
    </source>
</reference>
<organism evidence="3 4">
    <name type="scientific">Dendrobium chrysotoxum</name>
    <name type="common">Orchid</name>
    <dbReference type="NCBI Taxonomy" id="161865"/>
    <lineage>
        <taxon>Eukaryota</taxon>
        <taxon>Viridiplantae</taxon>
        <taxon>Streptophyta</taxon>
        <taxon>Embryophyta</taxon>
        <taxon>Tracheophyta</taxon>
        <taxon>Spermatophyta</taxon>
        <taxon>Magnoliopsida</taxon>
        <taxon>Liliopsida</taxon>
        <taxon>Asparagales</taxon>
        <taxon>Orchidaceae</taxon>
        <taxon>Epidendroideae</taxon>
        <taxon>Malaxideae</taxon>
        <taxon>Dendrobiinae</taxon>
        <taxon>Dendrobium</taxon>
    </lineage>
</organism>
<dbReference type="EMBL" id="JAGFBR010000005">
    <property type="protein sequence ID" value="KAH0466870.1"/>
    <property type="molecule type" value="Genomic_DNA"/>
</dbReference>
<accession>A0AAV7HFG7</accession>
<evidence type="ECO:0000256" key="1">
    <source>
        <dbReference type="SAM" id="Phobius"/>
    </source>
</evidence>
<dbReference type="InterPro" id="IPR025315">
    <property type="entry name" value="DUF4220"/>
</dbReference>
<gene>
    <name evidence="3" type="ORF">IEQ34_004108</name>
</gene>
<proteinExistence type="predicted"/>
<dbReference type="Proteomes" id="UP000775213">
    <property type="component" value="Unassembled WGS sequence"/>
</dbReference>
<evidence type="ECO:0000259" key="2">
    <source>
        <dbReference type="Pfam" id="PF13968"/>
    </source>
</evidence>